<proteinExistence type="predicted"/>
<gene>
    <name evidence="1" type="ORF">BCR33DRAFT_786481</name>
</gene>
<keyword evidence="2" id="KW-1185">Reference proteome</keyword>
<dbReference type="EMBL" id="MCGO01000029">
    <property type="protein sequence ID" value="ORY42269.1"/>
    <property type="molecule type" value="Genomic_DNA"/>
</dbReference>
<dbReference type="PANTHER" id="PTHR40518:SF1">
    <property type="entry name" value="ACETOACETATE DECARBOXYLASE"/>
    <property type="match status" value="1"/>
</dbReference>
<protein>
    <submittedName>
        <fullName evidence="1">Uncharacterized protein</fullName>
    </submittedName>
</protein>
<accession>A0A1Y2C5G2</accession>
<dbReference type="OrthoDB" id="9970474at2759"/>
<dbReference type="AlphaFoldDB" id="A0A1Y2C5G2"/>
<dbReference type="InterPro" id="IPR023375">
    <property type="entry name" value="ADC_dom_sf"/>
</dbReference>
<dbReference type="PANTHER" id="PTHR40518">
    <property type="entry name" value="ACETOACETATE DECARBOXYLASE"/>
    <property type="match status" value="1"/>
</dbReference>
<organism evidence="1 2">
    <name type="scientific">Rhizoclosmatium globosum</name>
    <dbReference type="NCBI Taxonomy" id="329046"/>
    <lineage>
        <taxon>Eukaryota</taxon>
        <taxon>Fungi</taxon>
        <taxon>Fungi incertae sedis</taxon>
        <taxon>Chytridiomycota</taxon>
        <taxon>Chytridiomycota incertae sedis</taxon>
        <taxon>Chytridiomycetes</taxon>
        <taxon>Chytridiales</taxon>
        <taxon>Chytriomycetaceae</taxon>
        <taxon>Rhizoclosmatium</taxon>
    </lineage>
</organism>
<evidence type="ECO:0000313" key="2">
    <source>
        <dbReference type="Proteomes" id="UP000193642"/>
    </source>
</evidence>
<sequence>MCIRYRSTPIGPYDEIVLVPGAFAHPPNADIPAPTFLSDRRFTRIFVSHEDALRIGREMLGTRKEMATFNLFSVPVPLDFLTLFAPSICERRIDEDGVPVGDEEWVRTRFSGFLWASMTGINGTPNRVQSPVFPDLQDLKINTVLYTTGTMRIAAE</sequence>
<dbReference type="Proteomes" id="UP000193642">
    <property type="component" value="Unassembled WGS sequence"/>
</dbReference>
<dbReference type="SUPFAM" id="SSF160104">
    <property type="entry name" value="Acetoacetate decarboxylase-like"/>
    <property type="match status" value="1"/>
</dbReference>
<name>A0A1Y2C5G2_9FUNG</name>
<reference evidence="1 2" key="1">
    <citation type="submission" date="2016-07" db="EMBL/GenBank/DDBJ databases">
        <title>Pervasive Adenine N6-methylation of Active Genes in Fungi.</title>
        <authorList>
            <consortium name="DOE Joint Genome Institute"/>
            <person name="Mondo S.J."/>
            <person name="Dannebaum R.O."/>
            <person name="Kuo R.C."/>
            <person name="Labutti K."/>
            <person name="Haridas S."/>
            <person name="Kuo A."/>
            <person name="Salamov A."/>
            <person name="Ahrendt S.R."/>
            <person name="Lipzen A."/>
            <person name="Sullivan W."/>
            <person name="Andreopoulos W.B."/>
            <person name="Clum A."/>
            <person name="Lindquist E."/>
            <person name="Daum C."/>
            <person name="Ramamoorthy G.K."/>
            <person name="Gryganskyi A."/>
            <person name="Culley D."/>
            <person name="Magnuson J.K."/>
            <person name="James T.Y."/>
            <person name="O'Malley M.A."/>
            <person name="Stajich J.E."/>
            <person name="Spatafora J.W."/>
            <person name="Visel A."/>
            <person name="Grigoriev I.V."/>
        </authorList>
    </citation>
    <scope>NUCLEOTIDE SEQUENCE [LARGE SCALE GENOMIC DNA]</scope>
    <source>
        <strain evidence="1 2">JEL800</strain>
    </source>
</reference>
<evidence type="ECO:0000313" key="1">
    <source>
        <dbReference type="EMBL" id="ORY42269.1"/>
    </source>
</evidence>
<comment type="caution">
    <text evidence="1">The sequence shown here is derived from an EMBL/GenBank/DDBJ whole genome shotgun (WGS) entry which is preliminary data.</text>
</comment>